<reference evidence="1" key="1">
    <citation type="submission" date="2015-11" db="EMBL/GenBank/DDBJ databases">
        <title>De novo transcriptome assembly of four potential Pierce s Disease insect vectors from Arizona vineyards.</title>
        <authorList>
            <person name="Tassone E.E."/>
        </authorList>
    </citation>
    <scope>NUCLEOTIDE SEQUENCE</scope>
</reference>
<name>A0A1B6FUG1_9HEMI</name>
<sequence>ITKDGHKNVTQYLTQFLEQISTLRNHIRDLDTQVSSEFNHHLLLKSIIEADRNIDELKTFNLQNLPHLTVAKVEKLMQSFENIKTNLFVLVQNHQFQSFPTIGNKTYLNILKRLVESLYTDLKVIDSRNSTSIDRLKLLTSTKIHKIAILREKIGQYNIPKYLQINIEKVEQKYKKIMNLYRVDLDRFLIFDKKKISDHEIKQHLKLVYGWVTALENDLNYYENHYDDTQTAWINFKISTQIDRITHEVEEIGRQNLPGELKIRVRALQDRVRKYKKEVILKHVNHNRTTRGVGELKLESKEQIKHFRMIVDTYENDFRMILKEMSFQMSLSNLSAAISQVDHILFKLRLTQI</sequence>
<feature type="non-terminal residue" evidence="1">
    <location>
        <position position="1"/>
    </location>
</feature>
<feature type="non-terminal residue" evidence="1">
    <location>
        <position position="353"/>
    </location>
</feature>
<proteinExistence type="predicted"/>
<accession>A0A1B6FUG1</accession>
<dbReference type="AlphaFoldDB" id="A0A1B6FUG1"/>
<protein>
    <submittedName>
        <fullName evidence="1">Uncharacterized protein</fullName>
    </submittedName>
</protein>
<organism evidence="1">
    <name type="scientific">Cuerna arida</name>
    <dbReference type="NCBI Taxonomy" id="1464854"/>
    <lineage>
        <taxon>Eukaryota</taxon>
        <taxon>Metazoa</taxon>
        <taxon>Ecdysozoa</taxon>
        <taxon>Arthropoda</taxon>
        <taxon>Hexapoda</taxon>
        <taxon>Insecta</taxon>
        <taxon>Pterygota</taxon>
        <taxon>Neoptera</taxon>
        <taxon>Paraneoptera</taxon>
        <taxon>Hemiptera</taxon>
        <taxon>Auchenorrhyncha</taxon>
        <taxon>Membracoidea</taxon>
        <taxon>Cicadellidae</taxon>
        <taxon>Cicadellinae</taxon>
        <taxon>Proconiini</taxon>
        <taxon>Cuerna</taxon>
    </lineage>
</organism>
<dbReference type="EMBL" id="GECZ01015955">
    <property type="protein sequence ID" value="JAS53814.1"/>
    <property type="molecule type" value="Transcribed_RNA"/>
</dbReference>
<gene>
    <name evidence="1" type="ORF">g.2943</name>
</gene>
<evidence type="ECO:0000313" key="1">
    <source>
        <dbReference type="EMBL" id="JAS53814.1"/>
    </source>
</evidence>